<evidence type="ECO:0000256" key="4">
    <source>
        <dbReference type="ARBA" id="ARBA00023163"/>
    </source>
</evidence>
<dbReference type="NCBIfam" id="TIGR02937">
    <property type="entry name" value="sigma70-ECF"/>
    <property type="match status" value="1"/>
</dbReference>
<evidence type="ECO:0000313" key="8">
    <source>
        <dbReference type="Proteomes" id="UP001371305"/>
    </source>
</evidence>
<dbReference type="SUPFAM" id="SSF88946">
    <property type="entry name" value="Sigma2 domain of RNA polymerase sigma factors"/>
    <property type="match status" value="1"/>
</dbReference>
<dbReference type="InterPro" id="IPR039425">
    <property type="entry name" value="RNA_pol_sigma-70-like"/>
</dbReference>
<evidence type="ECO:0000313" key="7">
    <source>
        <dbReference type="EMBL" id="MEK7954253.1"/>
    </source>
</evidence>
<evidence type="ECO:0000256" key="1">
    <source>
        <dbReference type="ARBA" id="ARBA00010641"/>
    </source>
</evidence>
<name>A0ABU9B2I7_9BACT</name>
<feature type="domain" description="RNA polymerase sigma-70 region 2" evidence="5">
    <location>
        <begin position="31"/>
        <end position="97"/>
    </location>
</feature>
<reference evidence="7 8" key="1">
    <citation type="submission" date="2024-04" db="EMBL/GenBank/DDBJ databases">
        <title>Luteolibacter sp. isolated from soil.</title>
        <authorList>
            <person name="An J."/>
        </authorList>
    </citation>
    <scope>NUCLEOTIDE SEQUENCE [LARGE SCALE GENOMIC DNA]</scope>
    <source>
        <strain evidence="7 8">Y139</strain>
    </source>
</reference>
<dbReference type="InterPro" id="IPR013249">
    <property type="entry name" value="RNA_pol_sigma70_r4_t2"/>
</dbReference>
<dbReference type="CDD" id="cd06171">
    <property type="entry name" value="Sigma70_r4"/>
    <property type="match status" value="1"/>
</dbReference>
<dbReference type="Proteomes" id="UP001371305">
    <property type="component" value="Unassembled WGS sequence"/>
</dbReference>
<evidence type="ECO:0000256" key="2">
    <source>
        <dbReference type="ARBA" id="ARBA00023015"/>
    </source>
</evidence>
<gene>
    <name evidence="7" type="ORF">WKV53_27290</name>
</gene>
<evidence type="ECO:0000259" key="6">
    <source>
        <dbReference type="Pfam" id="PF08281"/>
    </source>
</evidence>
<dbReference type="InterPro" id="IPR013325">
    <property type="entry name" value="RNA_pol_sigma_r2"/>
</dbReference>
<dbReference type="InterPro" id="IPR013324">
    <property type="entry name" value="RNA_pol_sigma_r3/r4-like"/>
</dbReference>
<accession>A0ABU9B2I7</accession>
<keyword evidence="2" id="KW-0805">Transcription regulation</keyword>
<dbReference type="Gene3D" id="1.10.1740.10">
    <property type="match status" value="1"/>
</dbReference>
<dbReference type="Pfam" id="PF08281">
    <property type="entry name" value="Sigma70_r4_2"/>
    <property type="match status" value="1"/>
</dbReference>
<keyword evidence="8" id="KW-1185">Reference proteome</keyword>
<sequence>MGDLQPKGDIRHDEALARKAADGCEASFKALFTRYYPEIRNFAFRRCHCMETANDISQTVFIRVARTVADFRHESSFRSWLYQIAINCLRDDVRKRGTYDRHVAEFGEASDGVASKNAPVPSALLQAIQLIESLPEALRDAVVLVSAQGLTHREAAEVLGCPEGTVAWKISEARRHLTDHKNAAQA</sequence>
<protein>
    <submittedName>
        <fullName evidence="7">RNA polymerase sigma factor</fullName>
    </submittedName>
</protein>
<dbReference type="Pfam" id="PF04542">
    <property type="entry name" value="Sigma70_r2"/>
    <property type="match status" value="1"/>
</dbReference>
<dbReference type="EMBL" id="JBBUKT010000017">
    <property type="protein sequence ID" value="MEK7954253.1"/>
    <property type="molecule type" value="Genomic_DNA"/>
</dbReference>
<evidence type="ECO:0000259" key="5">
    <source>
        <dbReference type="Pfam" id="PF04542"/>
    </source>
</evidence>
<dbReference type="InterPro" id="IPR014284">
    <property type="entry name" value="RNA_pol_sigma-70_dom"/>
</dbReference>
<keyword evidence="3" id="KW-0731">Sigma factor</keyword>
<dbReference type="PANTHER" id="PTHR43133:SF46">
    <property type="entry name" value="RNA POLYMERASE SIGMA-70 FACTOR ECF SUBFAMILY"/>
    <property type="match status" value="1"/>
</dbReference>
<keyword evidence="4" id="KW-0804">Transcription</keyword>
<dbReference type="PANTHER" id="PTHR43133">
    <property type="entry name" value="RNA POLYMERASE ECF-TYPE SIGMA FACTO"/>
    <property type="match status" value="1"/>
</dbReference>
<feature type="domain" description="RNA polymerase sigma factor 70 region 4 type 2" evidence="6">
    <location>
        <begin position="126"/>
        <end position="177"/>
    </location>
</feature>
<dbReference type="InterPro" id="IPR007627">
    <property type="entry name" value="RNA_pol_sigma70_r2"/>
</dbReference>
<dbReference type="Gene3D" id="1.10.10.10">
    <property type="entry name" value="Winged helix-like DNA-binding domain superfamily/Winged helix DNA-binding domain"/>
    <property type="match status" value="1"/>
</dbReference>
<proteinExistence type="inferred from homology"/>
<organism evidence="7 8">
    <name type="scientific">Luteolibacter soli</name>
    <dbReference type="NCBI Taxonomy" id="3135280"/>
    <lineage>
        <taxon>Bacteria</taxon>
        <taxon>Pseudomonadati</taxon>
        <taxon>Verrucomicrobiota</taxon>
        <taxon>Verrucomicrobiia</taxon>
        <taxon>Verrucomicrobiales</taxon>
        <taxon>Verrucomicrobiaceae</taxon>
        <taxon>Luteolibacter</taxon>
    </lineage>
</organism>
<evidence type="ECO:0000256" key="3">
    <source>
        <dbReference type="ARBA" id="ARBA00023082"/>
    </source>
</evidence>
<dbReference type="RefSeq" id="WP_341408021.1">
    <property type="nucleotide sequence ID" value="NZ_JBBUKT010000017.1"/>
</dbReference>
<comment type="similarity">
    <text evidence="1">Belongs to the sigma-70 factor family. ECF subfamily.</text>
</comment>
<dbReference type="SUPFAM" id="SSF88659">
    <property type="entry name" value="Sigma3 and sigma4 domains of RNA polymerase sigma factors"/>
    <property type="match status" value="1"/>
</dbReference>
<comment type="caution">
    <text evidence="7">The sequence shown here is derived from an EMBL/GenBank/DDBJ whole genome shotgun (WGS) entry which is preliminary data.</text>
</comment>
<dbReference type="InterPro" id="IPR036388">
    <property type="entry name" value="WH-like_DNA-bd_sf"/>
</dbReference>